<organism evidence="2 3">
    <name type="scientific">Argiope bruennichi</name>
    <name type="common">Wasp spider</name>
    <name type="synonym">Aranea bruennichi</name>
    <dbReference type="NCBI Taxonomy" id="94029"/>
    <lineage>
        <taxon>Eukaryota</taxon>
        <taxon>Metazoa</taxon>
        <taxon>Ecdysozoa</taxon>
        <taxon>Arthropoda</taxon>
        <taxon>Chelicerata</taxon>
        <taxon>Arachnida</taxon>
        <taxon>Araneae</taxon>
        <taxon>Araneomorphae</taxon>
        <taxon>Entelegynae</taxon>
        <taxon>Araneoidea</taxon>
        <taxon>Araneidae</taxon>
        <taxon>Argiope</taxon>
    </lineage>
</organism>
<feature type="region of interest" description="Disordered" evidence="1">
    <location>
        <begin position="1"/>
        <end position="33"/>
    </location>
</feature>
<accession>A0A8T0FLZ5</accession>
<sequence length="105" mass="11408">MCCSLSSPEKGHLDRSEGSVSSERIRGHLSTPSSAYRFEKKNNTTIPASCATSVRFADASRYCLTEGQALIRCHAKPQVNGEVGRFCSVQLDDHLCDLIPDGTGF</sequence>
<evidence type="ECO:0000256" key="1">
    <source>
        <dbReference type="SAM" id="MobiDB-lite"/>
    </source>
</evidence>
<comment type="caution">
    <text evidence="2">The sequence shown here is derived from an EMBL/GenBank/DDBJ whole genome shotgun (WGS) entry which is preliminary data.</text>
</comment>
<reference evidence="2" key="1">
    <citation type="journal article" date="2020" name="bioRxiv">
        <title>Chromosome-level reference genome of the European wasp spider Argiope bruennichi: a resource for studies on range expansion and evolutionary adaptation.</title>
        <authorList>
            <person name="Sheffer M.M."/>
            <person name="Hoppe A."/>
            <person name="Krehenwinkel H."/>
            <person name="Uhl G."/>
            <person name="Kuss A.W."/>
            <person name="Jensen L."/>
            <person name="Jensen C."/>
            <person name="Gillespie R.G."/>
            <person name="Hoff K.J."/>
            <person name="Prost S."/>
        </authorList>
    </citation>
    <scope>NUCLEOTIDE SEQUENCE</scope>
</reference>
<evidence type="ECO:0000313" key="2">
    <source>
        <dbReference type="EMBL" id="KAF8792227.1"/>
    </source>
</evidence>
<protein>
    <submittedName>
        <fullName evidence="2">Uncharacterized protein</fullName>
    </submittedName>
</protein>
<evidence type="ECO:0000313" key="3">
    <source>
        <dbReference type="Proteomes" id="UP000807504"/>
    </source>
</evidence>
<proteinExistence type="predicted"/>
<dbReference type="EMBL" id="JABXBU010000003">
    <property type="protein sequence ID" value="KAF8792227.1"/>
    <property type="molecule type" value="Genomic_DNA"/>
</dbReference>
<gene>
    <name evidence="2" type="ORF">HNY73_003852</name>
</gene>
<reference evidence="2" key="2">
    <citation type="submission" date="2020-06" db="EMBL/GenBank/DDBJ databases">
        <authorList>
            <person name="Sheffer M."/>
        </authorList>
    </citation>
    <scope>NUCLEOTIDE SEQUENCE</scope>
</reference>
<dbReference type="Proteomes" id="UP000807504">
    <property type="component" value="Unassembled WGS sequence"/>
</dbReference>
<dbReference type="AlphaFoldDB" id="A0A8T0FLZ5"/>
<name>A0A8T0FLZ5_ARGBR</name>
<keyword evidence="3" id="KW-1185">Reference proteome</keyword>